<accession>A0A3D5J0Q8</accession>
<protein>
    <submittedName>
        <fullName evidence="2">Uncharacterized protein</fullName>
    </submittedName>
</protein>
<organism evidence="2 3">
    <name type="scientific">Zunongwangia profunda</name>
    <dbReference type="NCBI Taxonomy" id="398743"/>
    <lineage>
        <taxon>Bacteria</taxon>
        <taxon>Pseudomonadati</taxon>
        <taxon>Bacteroidota</taxon>
        <taxon>Flavobacteriia</taxon>
        <taxon>Flavobacteriales</taxon>
        <taxon>Flavobacteriaceae</taxon>
        <taxon>Zunongwangia</taxon>
    </lineage>
</organism>
<gene>
    <name evidence="2" type="ORF">DGQ38_07570</name>
</gene>
<evidence type="ECO:0000313" key="2">
    <source>
        <dbReference type="EMBL" id="HCV80890.1"/>
    </source>
</evidence>
<reference evidence="2 3" key="1">
    <citation type="journal article" date="2018" name="Nat. Biotechnol.">
        <title>A standardized bacterial taxonomy based on genome phylogeny substantially revises the tree of life.</title>
        <authorList>
            <person name="Parks D.H."/>
            <person name="Chuvochina M."/>
            <person name="Waite D.W."/>
            <person name="Rinke C."/>
            <person name="Skarshewski A."/>
            <person name="Chaumeil P.A."/>
            <person name="Hugenholtz P."/>
        </authorList>
    </citation>
    <scope>NUCLEOTIDE SEQUENCE [LARGE SCALE GENOMIC DNA]</scope>
    <source>
        <strain evidence="2">UBA9359</strain>
    </source>
</reference>
<keyword evidence="1" id="KW-1133">Transmembrane helix</keyword>
<evidence type="ECO:0000256" key="1">
    <source>
        <dbReference type="SAM" id="Phobius"/>
    </source>
</evidence>
<name>A0A3D5J0Q8_9FLAO</name>
<keyword evidence="1" id="KW-0812">Transmembrane</keyword>
<proteinExistence type="predicted"/>
<keyword evidence="1" id="KW-0472">Membrane</keyword>
<dbReference type="AlphaFoldDB" id="A0A3D5J0Q8"/>
<feature type="transmembrane region" description="Helical" evidence="1">
    <location>
        <begin position="32"/>
        <end position="52"/>
    </location>
</feature>
<dbReference type="Proteomes" id="UP000264330">
    <property type="component" value="Unassembled WGS sequence"/>
</dbReference>
<sequence>MKLSVKISIISTLVCAAEMYFLVKIFPQTGLSRILSIPCNISLNLILTLILVRSMTGKSNRVIIIGFILMQILLFHLYLWVWPQSSGEEKNLIYEFYQRIM</sequence>
<feature type="transmembrane region" description="Helical" evidence="1">
    <location>
        <begin position="7"/>
        <end position="26"/>
    </location>
</feature>
<feature type="transmembrane region" description="Helical" evidence="1">
    <location>
        <begin position="64"/>
        <end position="82"/>
    </location>
</feature>
<comment type="caution">
    <text evidence="2">The sequence shown here is derived from an EMBL/GenBank/DDBJ whole genome shotgun (WGS) entry which is preliminary data.</text>
</comment>
<dbReference type="EMBL" id="DPMF01000178">
    <property type="protein sequence ID" value="HCV80890.1"/>
    <property type="molecule type" value="Genomic_DNA"/>
</dbReference>
<evidence type="ECO:0000313" key="3">
    <source>
        <dbReference type="Proteomes" id="UP000264330"/>
    </source>
</evidence>